<feature type="domain" description="Mandelate racemase/muconate lactonizing enzyme C-terminal" evidence="4">
    <location>
        <begin position="141"/>
        <end position="247"/>
    </location>
</feature>
<dbReference type="CDD" id="cd03316">
    <property type="entry name" value="MR_like"/>
    <property type="match status" value="1"/>
</dbReference>
<dbReference type="InterPro" id="IPR013342">
    <property type="entry name" value="Mandelate_racemase_C"/>
</dbReference>
<organism evidence="5 6">
    <name type="scientific">Labrys wisconsinensis</name>
    <dbReference type="NCBI Taxonomy" id="425677"/>
    <lineage>
        <taxon>Bacteria</taxon>
        <taxon>Pseudomonadati</taxon>
        <taxon>Pseudomonadota</taxon>
        <taxon>Alphaproteobacteria</taxon>
        <taxon>Hyphomicrobiales</taxon>
        <taxon>Xanthobacteraceae</taxon>
        <taxon>Labrys</taxon>
    </lineage>
</organism>
<evidence type="ECO:0000313" key="5">
    <source>
        <dbReference type="EMBL" id="MDQ0474478.1"/>
    </source>
</evidence>
<evidence type="ECO:0000256" key="1">
    <source>
        <dbReference type="ARBA" id="ARBA00001946"/>
    </source>
</evidence>
<dbReference type="SUPFAM" id="SSF54826">
    <property type="entry name" value="Enolase N-terminal domain-like"/>
    <property type="match status" value="1"/>
</dbReference>
<dbReference type="Pfam" id="PF02746">
    <property type="entry name" value="MR_MLE_N"/>
    <property type="match status" value="1"/>
</dbReference>
<comment type="caution">
    <text evidence="5">The sequence shown here is derived from an EMBL/GenBank/DDBJ whole genome shotgun (WGS) entry which is preliminary data.</text>
</comment>
<evidence type="ECO:0000256" key="2">
    <source>
        <dbReference type="ARBA" id="ARBA00022723"/>
    </source>
</evidence>
<dbReference type="Gene3D" id="3.30.390.10">
    <property type="entry name" value="Enolase-like, N-terminal domain"/>
    <property type="match status" value="1"/>
</dbReference>
<dbReference type="EC" id="5.5.1.-" evidence="5"/>
<comment type="cofactor">
    <cofactor evidence="1">
        <name>Mg(2+)</name>
        <dbReference type="ChEBI" id="CHEBI:18420"/>
    </cofactor>
</comment>
<dbReference type="PANTHER" id="PTHR13794">
    <property type="entry name" value="ENOLASE SUPERFAMILY, MANDELATE RACEMASE"/>
    <property type="match status" value="1"/>
</dbReference>
<name>A0ABU0JM73_9HYPH</name>
<keyword evidence="2" id="KW-0479">Metal-binding</keyword>
<dbReference type="SMART" id="SM00922">
    <property type="entry name" value="MR_MLE"/>
    <property type="match status" value="1"/>
</dbReference>
<dbReference type="InterPro" id="IPR029017">
    <property type="entry name" value="Enolase-like_N"/>
</dbReference>
<dbReference type="GO" id="GO:0016853">
    <property type="term" value="F:isomerase activity"/>
    <property type="evidence" value="ECO:0007669"/>
    <property type="project" value="UniProtKB-KW"/>
</dbReference>
<dbReference type="SFLD" id="SFLDG00179">
    <property type="entry name" value="mandelate_racemase"/>
    <property type="match status" value="1"/>
</dbReference>
<keyword evidence="5" id="KW-0413">Isomerase</keyword>
<evidence type="ECO:0000256" key="3">
    <source>
        <dbReference type="ARBA" id="ARBA00022842"/>
    </source>
</evidence>
<gene>
    <name evidence="5" type="ORF">QO011_007519</name>
</gene>
<dbReference type="Pfam" id="PF13378">
    <property type="entry name" value="MR_MLE_C"/>
    <property type="match status" value="1"/>
</dbReference>
<dbReference type="SFLD" id="SFLDS00001">
    <property type="entry name" value="Enolase"/>
    <property type="match status" value="1"/>
</dbReference>
<dbReference type="PROSITE" id="PS00908">
    <property type="entry name" value="MR_MLE_1"/>
    <property type="match status" value="1"/>
</dbReference>
<dbReference type="InterPro" id="IPR046945">
    <property type="entry name" value="RHMD-like"/>
</dbReference>
<evidence type="ECO:0000313" key="6">
    <source>
        <dbReference type="Proteomes" id="UP001242480"/>
    </source>
</evidence>
<protein>
    <submittedName>
        <fullName evidence="5">D-galactarolactone cycloisomerase</fullName>
        <ecNumber evidence="5">5.5.1.-</ecNumber>
    </submittedName>
</protein>
<dbReference type="RefSeq" id="WP_307284169.1">
    <property type="nucleotide sequence ID" value="NZ_JAUSVX010000023.1"/>
</dbReference>
<dbReference type="InterPro" id="IPR018110">
    <property type="entry name" value="Mandel_Rmase/mucon_lact_enz_CS"/>
</dbReference>
<dbReference type="Gene3D" id="3.20.20.120">
    <property type="entry name" value="Enolase-like C-terminal domain"/>
    <property type="match status" value="1"/>
</dbReference>
<evidence type="ECO:0000259" key="4">
    <source>
        <dbReference type="SMART" id="SM00922"/>
    </source>
</evidence>
<accession>A0ABU0JM73</accession>
<dbReference type="EMBL" id="JAUSVX010000023">
    <property type="protein sequence ID" value="MDQ0474478.1"/>
    <property type="molecule type" value="Genomic_DNA"/>
</dbReference>
<reference evidence="5 6" key="1">
    <citation type="submission" date="2023-07" db="EMBL/GenBank/DDBJ databases">
        <title>Genomic Encyclopedia of Type Strains, Phase IV (KMG-IV): sequencing the most valuable type-strain genomes for metagenomic binning, comparative biology and taxonomic classification.</title>
        <authorList>
            <person name="Goeker M."/>
        </authorList>
    </citation>
    <scope>NUCLEOTIDE SEQUENCE [LARGE SCALE GENOMIC DNA]</scope>
    <source>
        <strain evidence="5 6">DSM 19619</strain>
    </source>
</reference>
<dbReference type="PANTHER" id="PTHR13794:SF58">
    <property type="entry name" value="MITOCHONDRIAL ENOLASE SUPERFAMILY MEMBER 1"/>
    <property type="match status" value="1"/>
</dbReference>
<dbReference type="InterPro" id="IPR013341">
    <property type="entry name" value="Mandelate_racemase_N_dom"/>
</dbReference>
<dbReference type="InterPro" id="IPR029065">
    <property type="entry name" value="Enolase_C-like"/>
</dbReference>
<dbReference type="SUPFAM" id="SSF51604">
    <property type="entry name" value="Enolase C-terminal domain-like"/>
    <property type="match status" value="1"/>
</dbReference>
<proteinExistence type="predicted"/>
<dbReference type="Proteomes" id="UP001242480">
    <property type="component" value="Unassembled WGS sequence"/>
</dbReference>
<dbReference type="InterPro" id="IPR036849">
    <property type="entry name" value="Enolase-like_C_sf"/>
</dbReference>
<keyword evidence="6" id="KW-1185">Reference proteome</keyword>
<keyword evidence="3" id="KW-0460">Magnesium</keyword>
<sequence length="374" mass="39499">MRIASVRCHVLRWPEPNDFNHDRMTVLVRVESAAGIWGWGEAIAMWPEACKATVAVIEDGLAPLLAAAGDIDVDAAWRAMKAHSWWYGEGGIAALAISALDMALWDIAAKDRGVPLVELLGGAAHAALPACASLHVNQPTIEESVREIAGHVEGGFRSTKLGLGKRGLSRAGRDPDYDIALVGALRGAIGPGPGIMVDAGNGTTWDIDTAIRTVGAMAAHDIAWIEEPFHPGAIGAHLALQAAVPTPIAAGEREWSDAGYRRWLATGAVEIFGIDPARVEGVTGFRRAAAAVEAAGKTVNAHAWSTAVLTAASLHLSLACPAAKLFELKPLPGPMQFDLVDEPFWHEDGVVRAPARPGHGADPKEAVLRRYQAV</sequence>